<accession>A0A1C7M7D1</accession>
<dbReference type="Proteomes" id="UP000092993">
    <property type="component" value="Unassembled WGS sequence"/>
</dbReference>
<protein>
    <submittedName>
        <fullName evidence="2">Uncharacterized protein</fullName>
    </submittedName>
</protein>
<dbReference type="STRING" id="5627.A0A1C7M7D1"/>
<evidence type="ECO:0000313" key="3">
    <source>
        <dbReference type="Proteomes" id="UP000092993"/>
    </source>
</evidence>
<dbReference type="EMBL" id="LUGG01000009">
    <property type="protein sequence ID" value="OBZ72286.1"/>
    <property type="molecule type" value="Genomic_DNA"/>
</dbReference>
<dbReference type="AlphaFoldDB" id="A0A1C7M7D1"/>
<organism evidence="2 3">
    <name type="scientific">Grifola frondosa</name>
    <name type="common">Maitake</name>
    <name type="synonym">Polyporus frondosus</name>
    <dbReference type="NCBI Taxonomy" id="5627"/>
    <lineage>
        <taxon>Eukaryota</taxon>
        <taxon>Fungi</taxon>
        <taxon>Dikarya</taxon>
        <taxon>Basidiomycota</taxon>
        <taxon>Agaricomycotina</taxon>
        <taxon>Agaricomycetes</taxon>
        <taxon>Polyporales</taxon>
        <taxon>Grifolaceae</taxon>
        <taxon>Grifola</taxon>
    </lineage>
</organism>
<name>A0A1C7M7D1_GRIFR</name>
<reference evidence="2 3" key="1">
    <citation type="submission" date="2016-03" db="EMBL/GenBank/DDBJ databases">
        <title>Whole genome sequencing of Grifola frondosa 9006-11.</title>
        <authorList>
            <person name="Min B."/>
            <person name="Park H."/>
            <person name="Kim J.-G."/>
            <person name="Cho H."/>
            <person name="Oh Y.-L."/>
            <person name="Kong W.-S."/>
            <person name="Choi I.-G."/>
        </authorList>
    </citation>
    <scope>NUCLEOTIDE SEQUENCE [LARGE SCALE GENOMIC DNA]</scope>
    <source>
        <strain evidence="2 3">9006-11</strain>
    </source>
</reference>
<gene>
    <name evidence="2" type="ORF">A0H81_07487</name>
</gene>
<evidence type="ECO:0000256" key="1">
    <source>
        <dbReference type="SAM" id="MobiDB-lite"/>
    </source>
</evidence>
<feature type="region of interest" description="Disordered" evidence="1">
    <location>
        <begin position="66"/>
        <end position="98"/>
    </location>
</feature>
<sequence>MPVSCVTRRVDEETGQLVEGTYMYILTLIPQHFSLSGADNDMVFKDDERQSNPTSFKFLQAARAWKNAKSKKSDDMPPPKPEPVMNAPSDVAMSHNDD</sequence>
<evidence type="ECO:0000313" key="2">
    <source>
        <dbReference type="EMBL" id="OBZ72286.1"/>
    </source>
</evidence>
<proteinExistence type="predicted"/>
<keyword evidence="3" id="KW-1185">Reference proteome</keyword>
<comment type="caution">
    <text evidence="2">The sequence shown here is derived from an EMBL/GenBank/DDBJ whole genome shotgun (WGS) entry which is preliminary data.</text>
</comment>
<dbReference type="OrthoDB" id="541719at2759"/>